<protein>
    <recommendedName>
        <fullName evidence="11">RING-type domain-containing protein</fullName>
    </recommendedName>
</protein>
<dbReference type="OrthoDB" id="1630758at2759"/>
<dbReference type="InterPro" id="IPR017907">
    <property type="entry name" value="Znf_RING_CS"/>
</dbReference>
<dbReference type="Gene3D" id="3.30.40.10">
    <property type="entry name" value="Zinc/RING finger domain, C3HC4 (zinc finger)"/>
    <property type="match status" value="2"/>
</dbReference>
<accession>W9YMK1</accession>
<evidence type="ECO:0000256" key="5">
    <source>
        <dbReference type="SAM" id="Coils"/>
    </source>
</evidence>
<evidence type="ECO:0000259" key="7">
    <source>
        <dbReference type="PROSITE" id="PS50089"/>
    </source>
</evidence>
<keyword evidence="2 4" id="KW-0863">Zinc-finger</keyword>
<feature type="compositionally biased region" description="Basic and acidic residues" evidence="6">
    <location>
        <begin position="55"/>
        <end position="65"/>
    </location>
</feature>
<dbReference type="PROSITE" id="PS00518">
    <property type="entry name" value="ZF_RING_1"/>
    <property type="match status" value="1"/>
</dbReference>
<organism evidence="9 10">
    <name type="scientific">Capronia coronata CBS 617.96</name>
    <dbReference type="NCBI Taxonomy" id="1182541"/>
    <lineage>
        <taxon>Eukaryota</taxon>
        <taxon>Fungi</taxon>
        <taxon>Dikarya</taxon>
        <taxon>Ascomycota</taxon>
        <taxon>Pezizomycotina</taxon>
        <taxon>Eurotiomycetes</taxon>
        <taxon>Chaetothyriomycetidae</taxon>
        <taxon>Chaetothyriales</taxon>
        <taxon>Herpotrichiellaceae</taxon>
        <taxon>Capronia</taxon>
    </lineage>
</organism>
<dbReference type="PROSITE" id="PS50089">
    <property type="entry name" value="ZF_RING_2"/>
    <property type="match status" value="1"/>
</dbReference>
<gene>
    <name evidence="9" type="ORF">A1O1_02545</name>
</gene>
<dbReference type="InterPro" id="IPR001293">
    <property type="entry name" value="Znf_TRAF"/>
</dbReference>
<comment type="caution">
    <text evidence="9">The sequence shown here is derived from an EMBL/GenBank/DDBJ whole genome shotgun (WGS) entry which is preliminary data.</text>
</comment>
<feature type="zinc finger region" description="TRAF-type" evidence="4">
    <location>
        <begin position="145"/>
        <end position="188"/>
    </location>
</feature>
<dbReference type="AlphaFoldDB" id="W9YMK1"/>
<keyword evidence="1 4" id="KW-0479">Metal-binding</keyword>
<dbReference type="PROSITE" id="PS50145">
    <property type="entry name" value="ZF_TRAF"/>
    <property type="match status" value="1"/>
</dbReference>
<keyword evidence="3 4" id="KW-0862">Zinc</keyword>
<feature type="region of interest" description="Disordered" evidence="6">
    <location>
        <begin position="473"/>
        <end position="548"/>
    </location>
</feature>
<evidence type="ECO:0000256" key="3">
    <source>
        <dbReference type="ARBA" id="ARBA00022833"/>
    </source>
</evidence>
<dbReference type="STRING" id="1182541.W9YMK1"/>
<feature type="domain" description="TRAF-type" evidence="8">
    <location>
        <begin position="145"/>
        <end position="188"/>
    </location>
</feature>
<dbReference type="CDD" id="cd16449">
    <property type="entry name" value="RING-HC"/>
    <property type="match status" value="1"/>
</dbReference>
<name>W9YMK1_9EURO</name>
<evidence type="ECO:0000313" key="9">
    <source>
        <dbReference type="EMBL" id="EXJ94152.1"/>
    </source>
</evidence>
<feature type="region of interest" description="Disordered" evidence="6">
    <location>
        <begin position="39"/>
        <end position="65"/>
    </location>
</feature>
<dbReference type="InterPro" id="IPR013083">
    <property type="entry name" value="Znf_RING/FYVE/PHD"/>
</dbReference>
<dbReference type="GO" id="GO:0008270">
    <property type="term" value="F:zinc ion binding"/>
    <property type="evidence" value="ECO:0007669"/>
    <property type="project" value="UniProtKB-KW"/>
</dbReference>
<evidence type="ECO:0000256" key="4">
    <source>
        <dbReference type="PROSITE-ProRule" id="PRU00207"/>
    </source>
</evidence>
<dbReference type="InterPro" id="IPR001841">
    <property type="entry name" value="Znf_RING"/>
</dbReference>
<sequence length="548" mass="60526">MDNYEFYPLRPHRLAADDDSLPSPIQPHLDTLFAEFARSRPRVSSPTPSSAVSQRDSREANSEKTPAKIDLRALEYVGDYDSHLMCPICHVPFVDPVVLECDHTFCDSCLKEYREGVSSGPRSRCPTCRAFLLSGPRKASRLIANMCNETQVRCPNEDCEEVLPRGCIEHHATKECPHERLQCPDPTCDKLVKRKNYVPEQCIHSSHIECDCGAVIELGKGDWLRHKDEDCPNTGVKCGECGQRISARDYLSGSSNHTCTAKDSHNCPGKQYGCTDDFPPADAEAHIKSCPLAQLAPHFQKQSQLLQSLQEQLTMVKVRNEVLENGFEKINDLLSDRVRHYLAQSDHSPAEASDIEEIERDHIPSGLSQRDLLSPAQLRAMTPSPDPDSLSISQTQQHLLALHESLRGNVSNIENDISALSNTISDLDARTSMQIMNETLRIKEDLAHTNAALFSTRAQVQWLLNRERVGQQQQAMGMGMRGRAPSAQPPVSHEGASARSSVSEGGDSAGQVSSSDGHPVISVSGSSPNFRPQLRRLSGGGSQERVKL</sequence>
<dbReference type="PANTHER" id="PTHR10131:SF94">
    <property type="entry name" value="TNF RECEPTOR-ASSOCIATED FACTOR 4"/>
    <property type="match status" value="1"/>
</dbReference>
<dbReference type="RefSeq" id="XP_007721646.1">
    <property type="nucleotide sequence ID" value="XM_007723456.1"/>
</dbReference>
<reference evidence="9 10" key="1">
    <citation type="submission" date="2013-03" db="EMBL/GenBank/DDBJ databases">
        <title>The Genome Sequence of Capronia coronata CBS 617.96.</title>
        <authorList>
            <consortium name="The Broad Institute Genomics Platform"/>
            <person name="Cuomo C."/>
            <person name="de Hoog S."/>
            <person name="Gorbushina A."/>
            <person name="Walker B."/>
            <person name="Young S.K."/>
            <person name="Zeng Q."/>
            <person name="Gargeya S."/>
            <person name="Fitzgerald M."/>
            <person name="Haas B."/>
            <person name="Abouelleil A."/>
            <person name="Allen A.W."/>
            <person name="Alvarado L."/>
            <person name="Arachchi H.M."/>
            <person name="Berlin A.M."/>
            <person name="Chapman S.B."/>
            <person name="Gainer-Dewar J."/>
            <person name="Goldberg J."/>
            <person name="Griggs A."/>
            <person name="Gujja S."/>
            <person name="Hansen M."/>
            <person name="Howarth C."/>
            <person name="Imamovic A."/>
            <person name="Ireland A."/>
            <person name="Larimer J."/>
            <person name="McCowan C."/>
            <person name="Murphy C."/>
            <person name="Pearson M."/>
            <person name="Poon T.W."/>
            <person name="Priest M."/>
            <person name="Roberts A."/>
            <person name="Saif S."/>
            <person name="Shea T."/>
            <person name="Sisk P."/>
            <person name="Sykes S."/>
            <person name="Wortman J."/>
            <person name="Nusbaum C."/>
            <person name="Birren B."/>
        </authorList>
    </citation>
    <scope>NUCLEOTIDE SEQUENCE [LARGE SCALE GENOMIC DNA]</scope>
    <source>
        <strain evidence="9 10">CBS 617.96</strain>
    </source>
</reference>
<evidence type="ECO:0000259" key="8">
    <source>
        <dbReference type="PROSITE" id="PS50145"/>
    </source>
</evidence>
<feature type="compositionally biased region" description="Low complexity" evidence="6">
    <location>
        <begin position="473"/>
        <end position="484"/>
    </location>
</feature>
<dbReference type="HOGENOM" id="CLU_019709_1_1_1"/>
<dbReference type="SUPFAM" id="SSF57850">
    <property type="entry name" value="RING/U-box"/>
    <property type="match status" value="1"/>
</dbReference>
<feature type="coiled-coil region" evidence="5">
    <location>
        <begin position="403"/>
        <end position="430"/>
    </location>
</feature>
<evidence type="ECO:0000256" key="1">
    <source>
        <dbReference type="ARBA" id="ARBA00022723"/>
    </source>
</evidence>
<dbReference type="GeneID" id="19157445"/>
<keyword evidence="10" id="KW-1185">Reference proteome</keyword>
<dbReference type="eggNOG" id="KOG0297">
    <property type="taxonomic scope" value="Eukaryota"/>
</dbReference>
<feature type="compositionally biased region" description="Low complexity" evidence="6">
    <location>
        <begin position="42"/>
        <end position="53"/>
    </location>
</feature>
<evidence type="ECO:0000313" key="10">
    <source>
        <dbReference type="Proteomes" id="UP000019484"/>
    </source>
</evidence>
<evidence type="ECO:0000256" key="6">
    <source>
        <dbReference type="SAM" id="MobiDB-lite"/>
    </source>
</evidence>
<dbReference type="PANTHER" id="PTHR10131">
    <property type="entry name" value="TNF RECEPTOR ASSOCIATED FACTOR"/>
    <property type="match status" value="1"/>
</dbReference>
<dbReference type="Proteomes" id="UP000019484">
    <property type="component" value="Unassembled WGS sequence"/>
</dbReference>
<dbReference type="Pfam" id="PF00097">
    <property type="entry name" value="zf-C3HC4"/>
    <property type="match status" value="1"/>
</dbReference>
<feature type="domain" description="RING-type" evidence="7">
    <location>
        <begin position="86"/>
        <end position="129"/>
    </location>
</feature>
<dbReference type="EMBL" id="AMWN01000002">
    <property type="protein sequence ID" value="EXJ94152.1"/>
    <property type="molecule type" value="Genomic_DNA"/>
</dbReference>
<dbReference type="SMART" id="SM00184">
    <property type="entry name" value="RING"/>
    <property type="match status" value="1"/>
</dbReference>
<evidence type="ECO:0008006" key="11">
    <source>
        <dbReference type="Google" id="ProtNLM"/>
    </source>
</evidence>
<keyword evidence="5" id="KW-0175">Coiled coil</keyword>
<dbReference type="InterPro" id="IPR018957">
    <property type="entry name" value="Znf_C3HC4_RING-type"/>
</dbReference>
<proteinExistence type="predicted"/>
<evidence type="ECO:0000256" key="2">
    <source>
        <dbReference type="ARBA" id="ARBA00022771"/>
    </source>
</evidence>